<dbReference type="EMBL" id="BAABIC010000016">
    <property type="protein sequence ID" value="GAA4700911.1"/>
    <property type="molecule type" value="Genomic_DNA"/>
</dbReference>
<dbReference type="Gene3D" id="2.30.110.10">
    <property type="entry name" value="Electron Transport, Fmn-binding Protein, Chain A"/>
    <property type="match status" value="1"/>
</dbReference>
<dbReference type="Proteomes" id="UP001500325">
    <property type="component" value="Unassembled WGS sequence"/>
</dbReference>
<dbReference type="PANTHER" id="PTHR30466">
    <property type="entry name" value="FLAVIN REDUCTASE"/>
    <property type="match status" value="1"/>
</dbReference>
<dbReference type="PANTHER" id="PTHR30466:SF11">
    <property type="entry name" value="FLAVIN-DEPENDENT MONOOXYGENASE, REDUCTASE SUBUNIT HSAB"/>
    <property type="match status" value="1"/>
</dbReference>
<dbReference type="Pfam" id="PF01613">
    <property type="entry name" value="Flavin_Reduct"/>
    <property type="match status" value="1"/>
</dbReference>
<gene>
    <name evidence="4" type="ORF">GCM10023215_44680</name>
</gene>
<accession>A0ABP8X513</accession>
<keyword evidence="5" id="KW-1185">Reference proteome</keyword>
<evidence type="ECO:0000313" key="4">
    <source>
        <dbReference type="EMBL" id="GAA4700911.1"/>
    </source>
</evidence>
<evidence type="ECO:0000256" key="2">
    <source>
        <dbReference type="ARBA" id="ARBA00023002"/>
    </source>
</evidence>
<dbReference type="InterPro" id="IPR050268">
    <property type="entry name" value="NADH-dep_flavin_reductase"/>
</dbReference>
<dbReference type="RefSeq" id="WP_345382682.1">
    <property type="nucleotide sequence ID" value="NZ_BAABIC010000016.1"/>
</dbReference>
<comment type="similarity">
    <text evidence="1">Belongs to the non-flavoprotein flavin reductase family.</text>
</comment>
<evidence type="ECO:0000313" key="5">
    <source>
        <dbReference type="Proteomes" id="UP001500325"/>
    </source>
</evidence>
<organism evidence="4 5">
    <name type="scientific">Pseudonocardia yuanmonensis</name>
    <dbReference type="NCBI Taxonomy" id="1095914"/>
    <lineage>
        <taxon>Bacteria</taxon>
        <taxon>Bacillati</taxon>
        <taxon>Actinomycetota</taxon>
        <taxon>Actinomycetes</taxon>
        <taxon>Pseudonocardiales</taxon>
        <taxon>Pseudonocardiaceae</taxon>
        <taxon>Pseudonocardia</taxon>
    </lineage>
</organism>
<feature type="domain" description="Flavin reductase like" evidence="3">
    <location>
        <begin position="18"/>
        <end position="161"/>
    </location>
</feature>
<comment type="caution">
    <text evidence="4">The sequence shown here is derived from an EMBL/GenBank/DDBJ whole genome shotgun (WGS) entry which is preliminary data.</text>
</comment>
<dbReference type="SUPFAM" id="SSF50475">
    <property type="entry name" value="FMN-binding split barrel"/>
    <property type="match status" value="1"/>
</dbReference>
<dbReference type="SMART" id="SM00903">
    <property type="entry name" value="Flavin_Reduct"/>
    <property type="match status" value="1"/>
</dbReference>
<evidence type="ECO:0000259" key="3">
    <source>
        <dbReference type="SMART" id="SM00903"/>
    </source>
</evidence>
<sequence length="165" mass="17319">MIELEKVTGDPARLRQVYGCFPSGVTAVCALDDGLPVGMAASSFTCVSLDPALVSVCVQNTSTTWPRLRDLPRLGISVLGQDQHGTAGQLAAKDGDRFAGLEWTETPEGGLLMHGAVAWLDCSVYAEVPAGDHAVVLLAVHGMHAEPGAAPLVFHGSRFRQLVAV</sequence>
<dbReference type="InterPro" id="IPR002563">
    <property type="entry name" value="Flavin_Rdtase-like_dom"/>
</dbReference>
<protein>
    <submittedName>
        <fullName evidence="4">Flavin reductase family protein</fullName>
    </submittedName>
</protein>
<reference evidence="5" key="1">
    <citation type="journal article" date="2019" name="Int. J. Syst. Evol. Microbiol.">
        <title>The Global Catalogue of Microorganisms (GCM) 10K type strain sequencing project: providing services to taxonomists for standard genome sequencing and annotation.</title>
        <authorList>
            <consortium name="The Broad Institute Genomics Platform"/>
            <consortium name="The Broad Institute Genome Sequencing Center for Infectious Disease"/>
            <person name="Wu L."/>
            <person name="Ma J."/>
        </authorList>
    </citation>
    <scope>NUCLEOTIDE SEQUENCE [LARGE SCALE GENOMIC DNA]</scope>
    <source>
        <strain evidence="5">JCM 18055</strain>
    </source>
</reference>
<name>A0ABP8X513_9PSEU</name>
<dbReference type="InterPro" id="IPR012349">
    <property type="entry name" value="Split_barrel_FMN-bd"/>
</dbReference>
<proteinExistence type="inferred from homology"/>
<evidence type="ECO:0000256" key="1">
    <source>
        <dbReference type="ARBA" id="ARBA00008898"/>
    </source>
</evidence>
<keyword evidence="2" id="KW-0560">Oxidoreductase</keyword>